<organism evidence="4 6">
    <name type="scientific">Candidatus Colimorpha enterica</name>
    <dbReference type="NCBI Taxonomy" id="3083063"/>
    <lineage>
        <taxon>Bacteria</taxon>
        <taxon>Pseudomonadati</taxon>
        <taxon>Bacteroidota</taxon>
        <taxon>Bacteroidia</taxon>
        <taxon>Bacteroidales</taxon>
        <taxon>Candidatus Colimorpha</taxon>
    </lineage>
</organism>
<dbReference type="EMBL" id="CBFW010000012">
    <property type="protein sequence ID" value="CDC69767.1"/>
    <property type="molecule type" value="Genomic_DNA"/>
</dbReference>
<dbReference type="GO" id="GO:0003677">
    <property type="term" value="F:DNA binding"/>
    <property type="evidence" value="ECO:0007669"/>
    <property type="project" value="UniProtKB-KW"/>
</dbReference>
<gene>
    <name evidence="4" type="ORF">BN580_00609</name>
    <name evidence="5" type="ORF">MR241_01200</name>
</gene>
<dbReference type="SUPFAM" id="SSF100950">
    <property type="entry name" value="NagB/RpiA/CoA transferase-like"/>
    <property type="match status" value="1"/>
</dbReference>
<evidence type="ECO:0000313" key="7">
    <source>
        <dbReference type="Proteomes" id="UP001139365"/>
    </source>
</evidence>
<evidence type="ECO:0000313" key="6">
    <source>
        <dbReference type="Proteomes" id="UP000017938"/>
    </source>
</evidence>
<keyword evidence="2" id="KW-0804">Transcription</keyword>
<keyword evidence="5" id="KW-0238">DNA-binding</keyword>
<evidence type="ECO:0000259" key="3">
    <source>
        <dbReference type="SMART" id="SM00420"/>
    </source>
</evidence>
<dbReference type="GO" id="GO:0003700">
    <property type="term" value="F:DNA-binding transcription factor activity"/>
    <property type="evidence" value="ECO:0007669"/>
    <property type="project" value="InterPro"/>
</dbReference>
<dbReference type="SMART" id="SM00420">
    <property type="entry name" value="HTH_DEOR"/>
    <property type="match status" value="1"/>
</dbReference>
<dbReference type="InterPro" id="IPR001034">
    <property type="entry name" value="DeoR_HTH"/>
</dbReference>
<dbReference type="InterPro" id="IPR014036">
    <property type="entry name" value="DeoR-like_C"/>
</dbReference>
<comment type="caution">
    <text evidence="4">The sequence shown here is derived from an EMBL/GenBank/DDBJ whole genome shotgun (WGS) entry which is preliminary data.</text>
</comment>
<keyword evidence="1" id="KW-0805">Transcription regulation</keyword>
<dbReference type="Pfam" id="PF08220">
    <property type="entry name" value="HTH_DeoR"/>
    <property type="match status" value="1"/>
</dbReference>
<evidence type="ECO:0000256" key="2">
    <source>
        <dbReference type="ARBA" id="ARBA00023163"/>
    </source>
</evidence>
<dbReference type="EMBL" id="JALEMU010000022">
    <property type="protein sequence ID" value="MCI5754897.1"/>
    <property type="molecule type" value="Genomic_DNA"/>
</dbReference>
<dbReference type="STRING" id="1263015.BN580_00609"/>
<protein>
    <submittedName>
        <fullName evidence="5">DeoR/GlpR family DNA-binding transcription regulator</fullName>
    </submittedName>
    <submittedName>
        <fullName evidence="4">Transcriptional regulator DeoR family</fullName>
    </submittedName>
</protein>
<dbReference type="InterPro" id="IPR050313">
    <property type="entry name" value="Carb_Metab_HTH_regulators"/>
</dbReference>
<dbReference type="PANTHER" id="PTHR30363:SF56">
    <property type="entry name" value="TRANSCRIPTIONAL REGULATOR, DEOR FAMILY"/>
    <property type="match status" value="1"/>
</dbReference>
<accession>R6UG52</accession>
<dbReference type="Proteomes" id="UP001139365">
    <property type="component" value="Unassembled WGS sequence"/>
</dbReference>
<feature type="domain" description="HTH deoR-type" evidence="3">
    <location>
        <begin position="6"/>
        <end position="59"/>
    </location>
</feature>
<name>R6UG52_9BACT</name>
<dbReference type="InterPro" id="IPR037171">
    <property type="entry name" value="NagB/RpiA_transferase-like"/>
</dbReference>
<dbReference type="Pfam" id="PF00455">
    <property type="entry name" value="DeoRC"/>
    <property type="match status" value="1"/>
</dbReference>
<dbReference type="AlphaFoldDB" id="R6UG52"/>
<proteinExistence type="predicted"/>
<dbReference type="PANTHER" id="PTHR30363">
    <property type="entry name" value="HTH-TYPE TRANSCRIPTIONAL REGULATOR SRLR-RELATED"/>
    <property type="match status" value="1"/>
</dbReference>
<sequence>MINEERKEALTGFLSGSRYTSLSEVFAAFPDISQSTIRRDLQSLASEGKVILLRGGVKLPDIKEVHDLPIKSKLMINTEAKKRMSYAAARMVRDGDVIYLDSSSSVYPLLRFLTAKDVTVVTTGIYTAVLAVSLGFRCETVGGEIRNSVGSVVGSVTEEELRQRHFSIAFMSSNGFSADTGISTPHAEEAAKIRIVRANSEKSLFLMDSGKMGLNFSHVAVPVREADIISDKECGSSECFASFTVAEELPGRHGNGDLS</sequence>
<dbReference type="Gene3D" id="3.40.50.1360">
    <property type="match status" value="1"/>
</dbReference>
<evidence type="ECO:0000313" key="5">
    <source>
        <dbReference type="EMBL" id="MCI5754897.1"/>
    </source>
</evidence>
<evidence type="ECO:0000313" key="4">
    <source>
        <dbReference type="EMBL" id="CDC69767.1"/>
    </source>
</evidence>
<reference evidence="5 7" key="2">
    <citation type="submission" date="2022-03" db="EMBL/GenBank/DDBJ databases">
        <title>Metagenome-assembled genomes from swine fecal metagenomes.</title>
        <authorList>
            <person name="Holman D.B."/>
            <person name="Kommadath A."/>
        </authorList>
    </citation>
    <scope>NUCLEOTIDE SEQUENCE [LARGE SCALE GENOMIC DNA]</scope>
    <source>
        <strain evidence="5">SUG147</strain>
    </source>
</reference>
<evidence type="ECO:0000256" key="1">
    <source>
        <dbReference type="ARBA" id="ARBA00023015"/>
    </source>
</evidence>
<dbReference type="Proteomes" id="UP000017938">
    <property type="component" value="Unassembled WGS sequence"/>
</dbReference>
<reference evidence="4" key="1">
    <citation type="submission" date="2012-11" db="EMBL/GenBank/DDBJ databases">
        <title>Dependencies among metagenomic species, viruses, plasmids and units of genetic variation.</title>
        <authorList>
            <person name="Nielsen H.B."/>
            <person name="Almeida M."/>
            <person name="Juncker A.S."/>
            <person name="Rasmussen S."/>
            <person name="Li J."/>
            <person name="Sunagawa S."/>
            <person name="Plichta D."/>
            <person name="Gautier L."/>
            <person name="Le Chatelier E."/>
            <person name="Peletier E."/>
            <person name="Bonde I."/>
            <person name="Nielsen T."/>
            <person name="Manichanh C."/>
            <person name="Arumugam M."/>
            <person name="Batto J."/>
            <person name="Santos M.B.Q.D."/>
            <person name="Blom N."/>
            <person name="Borruel N."/>
            <person name="Burgdorf K.S."/>
            <person name="Boumezbeur F."/>
            <person name="Casellas F."/>
            <person name="Dore J."/>
            <person name="Guarner F."/>
            <person name="Hansen T."/>
            <person name="Hildebrand F."/>
            <person name="Kaas R.S."/>
            <person name="Kennedy S."/>
            <person name="Kristiansen K."/>
            <person name="Kultima J.R."/>
            <person name="Leonard P."/>
            <person name="Levenez F."/>
            <person name="Lund O."/>
            <person name="Moumen B."/>
            <person name="Le Paslier D."/>
            <person name="Pons N."/>
            <person name="Pedersen O."/>
            <person name="Prifti E."/>
            <person name="Qin J."/>
            <person name="Raes J."/>
            <person name="Tap J."/>
            <person name="Tims S."/>
            <person name="Ussery D.W."/>
            <person name="Yamada T."/>
            <person name="MetaHit consortium"/>
            <person name="Renault P."/>
            <person name="Sicheritz-Ponten T."/>
            <person name="Bork P."/>
            <person name="Wang J."/>
            <person name="Brunak S."/>
            <person name="Ehrlich S.D."/>
        </authorList>
    </citation>
    <scope>NUCLEOTIDE SEQUENCE [LARGE SCALE GENOMIC DNA]</scope>
</reference>
<dbReference type="SMART" id="SM01134">
    <property type="entry name" value="DeoRC"/>
    <property type="match status" value="1"/>
</dbReference>